<gene>
    <name evidence="1" type="ORF">E2562_029191</name>
</gene>
<keyword evidence="2" id="KW-1185">Reference proteome</keyword>
<dbReference type="EMBL" id="SPHZ02000005">
    <property type="protein sequence ID" value="KAF0919330.1"/>
    <property type="molecule type" value="Genomic_DNA"/>
</dbReference>
<proteinExistence type="predicted"/>
<accession>A0A6G1E3G0</accession>
<evidence type="ECO:0000313" key="1">
    <source>
        <dbReference type="EMBL" id="KAF0919330.1"/>
    </source>
</evidence>
<sequence length="67" mass="7507">MRSALATKEAYLQEGRHQLEAFVRATKAVYDRSIAEVEWERTALDAECVEVVTAREAAAKALRELQG</sequence>
<comment type="caution">
    <text evidence="1">The sequence shown here is derived from an EMBL/GenBank/DDBJ whole genome shotgun (WGS) entry which is preliminary data.</text>
</comment>
<evidence type="ECO:0000313" key="2">
    <source>
        <dbReference type="Proteomes" id="UP000479710"/>
    </source>
</evidence>
<reference evidence="1 2" key="1">
    <citation type="submission" date="2019-11" db="EMBL/GenBank/DDBJ databases">
        <title>Whole genome sequence of Oryza granulata.</title>
        <authorList>
            <person name="Li W."/>
        </authorList>
    </citation>
    <scope>NUCLEOTIDE SEQUENCE [LARGE SCALE GENOMIC DNA]</scope>
    <source>
        <strain evidence="2">cv. Menghai</strain>
        <tissue evidence="1">Leaf</tissue>
    </source>
</reference>
<name>A0A6G1E3G0_9ORYZ</name>
<dbReference type="AlphaFoldDB" id="A0A6G1E3G0"/>
<protein>
    <submittedName>
        <fullName evidence="1">Uncharacterized protein</fullName>
    </submittedName>
</protein>
<dbReference type="Proteomes" id="UP000479710">
    <property type="component" value="Unassembled WGS sequence"/>
</dbReference>
<organism evidence="1 2">
    <name type="scientific">Oryza meyeriana var. granulata</name>
    <dbReference type="NCBI Taxonomy" id="110450"/>
    <lineage>
        <taxon>Eukaryota</taxon>
        <taxon>Viridiplantae</taxon>
        <taxon>Streptophyta</taxon>
        <taxon>Embryophyta</taxon>
        <taxon>Tracheophyta</taxon>
        <taxon>Spermatophyta</taxon>
        <taxon>Magnoliopsida</taxon>
        <taxon>Liliopsida</taxon>
        <taxon>Poales</taxon>
        <taxon>Poaceae</taxon>
        <taxon>BOP clade</taxon>
        <taxon>Oryzoideae</taxon>
        <taxon>Oryzeae</taxon>
        <taxon>Oryzinae</taxon>
        <taxon>Oryza</taxon>
        <taxon>Oryza meyeriana</taxon>
    </lineage>
</organism>